<dbReference type="EMBL" id="SMLA01000014">
    <property type="protein sequence ID" value="TDD89053.1"/>
    <property type="molecule type" value="Genomic_DNA"/>
</dbReference>
<dbReference type="CDD" id="cd11030">
    <property type="entry name" value="CYP105-like"/>
    <property type="match status" value="1"/>
</dbReference>
<organism evidence="11 12">
    <name type="scientific">Saccharopolyspora karakumensis</name>
    <dbReference type="NCBI Taxonomy" id="2530386"/>
    <lineage>
        <taxon>Bacteria</taxon>
        <taxon>Bacillati</taxon>
        <taxon>Actinomycetota</taxon>
        <taxon>Actinomycetes</taxon>
        <taxon>Pseudonocardiales</taxon>
        <taxon>Pseudonocardiaceae</taxon>
        <taxon>Saccharopolyspora</taxon>
    </lineage>
</organism>
<comment type="similarity">
    <text evidence="2 9">Belongs to the cytochrome P450 family.</text>
</comment>
<dbReference type="InterPro" id="IPR017972">
    <property type="entry name" value="Cyt_P450_CS"/>
</dbReference>
<dbReference type="InterPro" id="IPR002397">
    <property type="entry name" value="Cyt_P450_B"/>
</dbReference>
<dbReference type="PROSITE" id="PS00086">
    <property type="entry name" value="CYTOCHROME_P450"/>
    <property type="match status" value="1"/>
</dbReference>
<reference evidence="11 12" key="1">
    <citation type="submission" date="2019-03" db="EMBL/GenBank/DDBJ databases">
        <title>Draft genome sequences of novel Actinobacteria.</title>
        <authorList>
            <person name="Sahin N."/>
            <person name="Ay H."/>
            <person name="Saygin H."/>
        </authorList>
    </citation>
    <scope>NUCLEOTIDE SEQUENCE [LARGE SCALE GENOMIC DNA]</scope>
    <source>
        <strain evidence="11 12">5K548</strain>
    </source>
</reference>
<dbReference type="GO" id="GO:0005737">
    <property type="term" value="C:cytoplasm"/>
    <property type="evidence" value="ECO:0007669"/>
    <property type="project" value="UniProtKB-SubCell"/>
</dbReference>
<evidence type="ECO:0000256" key="3">
    <source>
        <dbReference type="ARBA" id="ARBA00022490"/>
    </source>
</evidence>
<keyword evidence="4 9" id="KW-0349">Heme</keyword>
<dbReference type="InterPro" id="IPR036396">
    <property type="entry name" value="Cyt_P450_sf"/>
</dbReference>
<dbReference type="PRINTS" id="PR00359">
    <property type="entry name" value="BP450"/>
</dbReference>
<evidence type="ECO:0000313" key="11">
    <source>
        <dbReference type="EMBL" id="TDD89053.1"/>
    </source>
</evidence>
<dbReference type="PANTHER" id="PTHR46696">
    <property type="entry name" value="P450, PUTATIVE (EUROFUNG)-RELATED"/>
    <property type="match status" value="1"/>
</dbReference>
<dbReference type="FunFam" id="1.10.630.10:FF:000018">
    <property type="entry name" value="Cytochrome P450 monooxygenase"/>
    <property type="match status" value="1"/>
</dbReference>
<dbReference type="GO" id="GO:0016705">
    <property type="term" value="F:oxidoreductase activity, acting on paired donors, with incorporation or reduction of molecular oxygen"/>
    <property type="evidence" value="ECO:0007669"/>
    <property type="project" value="InterPro"/>
</dbReference>
<keyword evidence="8 9" id="KW-0503">Monooxygenase</keyword>
<dbReference type="Gene3D" id="1.10.630.10">
    <property type="entry name" value="Cytochrome P450"/>
    <property type="match status" value="1"/>
</dbReference>
<dbReference type="SUPFAM" id="SSF48264">
    <property type="entry name" value="Cytochrome P450"/>
    <property type="match status" value="1"/>
</dbReference>
<dbReference type="Proteomes" id="UP000294723">
    <property type="component" value="Unassembled WGS sequence"/>
</dbReference>
<evidence type="ECO:0000256" key="5">
    <source>
        <dbReference type="ARBA" id="ARBA00022723"/>
    </source>
</evidence>
<dbReference type="PANTHER" id="PTHR46696:SF1">
    <property type="entry name" value="CYTOCHROME P450 YJIB-RELATED"/>
    <property type="match status" value="1"/>
</dbReference>
<keyword evidence="5 9" id="KW-0479">Metal-binding</keyword>
<evidence type="ECO:0000256" key="8">
    <source>
        <dbReference type="ARBA" id="ARBA00023033"/>
    </source>
</evidence>
<name>A0A4R5BU57_9PSEU</name>
<sequence length="409" mass="45100">MRLNQGGTLVPEATEPAVIEVSRRRSGFGPAPDVEAVRDGAGIVRVPTPFGPPAWLLTRHEDVRRMLGDTTVFSNGWTTADLVGGATRDPRHLSGDGSGNLLSMDPPEHNRLRRMLTPEFTVRRMRRMEPRITEIVDEHLDLLERHGSPADLVSQYALPIPSLVICELLGVPVADRDEFQERTREQLDLTVSDDDKVELGRAAQAYMTDLVERARRDPGDDLIGMMIREHDDELTNAELIGVANLLLVAGHETTSNMLGLGTLALLRHPDQLAAVRDDPESVPGAVEELMRWLSVVNSGSPRLATRDVELGGVTIRRGDLVSFNLPAANRDPGLVEDPERFDIARPAAPHLGFGHGIHHCLGAPLARMEMRIAFPALLRRFPTLRLADEEVAWAGDHAIYGLKELPVTW</sequence>
<feature type="region of interest" description="Disordered" evidence="10">
    <location>
        <begin position="88"/>
        <end position="108"/>
    </location>
</feature>
<evidence type="ECO:0000256" key="2">
    <source>
        <dbReference type="ARBA" id="ARBA00010617"/>
    </source>
</evidence>
<dbReference type="AlphaFoldDB" id="A0A4R5BU57"/>
<keyword evidence="7 9" id="KW-0408">Iron</keyword>
<proteinExistence type="inferred from homology"/>
<evidence type="ECO:0000256" key="4">
    <source>
        <dbReference type="ARBA" id="ARBA00022617"/>
    </source>
</evidence>
<evidence type="ECO:0000256" key="10">
    <source>
        <dbReference type="SAM" id="MobiDB-lite"/>
    </source>
</evidence>
<keyword evidence="12" id="KW-1185">Reference proteome</keyword>
<gene>
    <name evidence="11" type="ORF">E1202_12740</name>
</gene>
<dbReference type="GO" id="GO:0004497">
    <property type="term" value="F:monooxygenase activity"/>
    <property type="evidence" value="ECO:0007669"/>
    <property type="project" value="UniProtKB-KW"/>
</dbReference>
<comment type="subcellular location">
    <subcellularLocation>
        <location evidence="1">Cytoplasm</location>
    </subcellularLocation>
</comment>
<evidence type="ECO:0000256" key="1">
    <source>
        <dbReference type="ARBA" id="ARBA00004496"/>
    </source>
</evidence>
<evidence type="ECO:0000256" key="9">
    <source>
        <dbReference type="RuleBase" id="RU000461"/>
    </source>
</evidence>
<evidence type="ECO:0000256" key="7">
    <source>
        <dbReference type="ARBA" id="ARBA00023004"/>
    </source>
</evidence>
<dbReference type="GO" id="GO:0020037">
    <property type="term" value="F:heme binding"/>
    <property type="evidence" value="ECO:0007669"/>
    <property type="project" value="InterPro"/>
</dbReference>
<accession>A0A4R5BU57</accession>
<protein>
    <submittedName>
        <fullName evidence="11">Cytochrome P450</fullName>
    </submittedName>
</protein>
<evidence type="ECO:0000256" key="6">
    <source>
        <dbReference type="ARBA" id="ARBA00023002"/>
    </source>
</evidence>
<evidence type="ECO:0000313" key="12">
    <source>
        <dbReference type="Proteomes" id="UP000294723"/>
    </source>
</evidence>
<dbReference type="Pfam" id="PF00067">
    <property type="entry name" value="p450"/>
    <property type="match status" value="1"/>
</dbReference>
<dbReference type="PRINTS" id="PR00385">
    <property type="entry name" value="P450"/>
</dbReference>
<comment type="caution">
    <text evidence="11">The sequence shown here is derived from an EMBL/GenBank/DDBJ whole genome shotgun (WGS) entry which is preliminary data.</text>
</comment>
<keyword evidence="6 9" id="KW-0560">Oxidoreductase</keyword>
<dbReference type="InterPro" id="IPR001128">
    <property type="entry name" value="Cyt_P450"/>
</dbReference>
<dbReference type="GO" id="GO:0005506">
    <property type="term" value="F:iron ion binding"/>
    <property type="evidence" value="ECO:0007669"/>
    <property type="project" value="InterPro"/>
</dbReference>
<keyword evidence="3" id="KW-0963">Cytoplasm</keyword>